<keyword evidence="11" id="KW-1185">Reference proteome</keyword>
<dbReference type="SMART" id="SM00862">
    <property type="entry name" value="Trans_reg_C"/>
    <property type="match status" value="1"/>
</dbReference>
<evidence type="ECO:0000256" key="7">
    <source>
        <dbReference type="PROSITE-ProRule" id="PRU01091"/>
    </source>
</evidence>
<dbReference type="InterPro" id="IPR005158">
    <property type="entry name" value="BTAD"/>
</dbReference>
<dbReference type="InterPro" id="IPR019734">
    <property type="entry name" value="TPR_rpt"/>
</dbReference>
<protein>
    <submittedName>
        <fullName evidence="10">Tetratricopeptide repeat protein</fullName>
    </submittedName>
</protein>
<dbReference type="InterPro" id="IPR027417">
    <property type="entry name" value="P-loop_NTPase"/>
</dbReference>
<dbReference type="InterPro" id="IPR036388">
    <property type="entry name" value="WH-like_DNA-bd_sf"/>
</dbReference>
<dbReference type="SUPFAM" id="SSF46894">
    <property type="entry name" value="C-terminal effector domain of the bipartite response regulators"/>
    <property type="match status" value="1"/>
</dbReference>
<dbReference type="PROSITE" id="PS51755">
    <property type="entry name" value="OMPR_PHOB"/>
    <property type="match status" value="1"/>
</dbReference>
<dbReference type="CDD" id="cd15831">
    <property type="entry name" value="BTAD"/>
    <property type="match status" value="1"/>
</dbReference>
<evidence type="ECO:0000313" key="10">
    <source>
        <dbReference type="EMBL" id="WSD12037.1"/>
    </source>
</evidence>
<keyword evidence="6" id="KW-0802">TPR repeat</keyword>
<dbReference type="InterPro" id="IPR001867">
    <property type="entry name" value="OmpR/PhoB-type_DNA-bd"/>
</dbReference>
<dbReference type="InterPro" id="IPR051677">
    <property type="entry name" value="AfsR-DnrI-RedD_regulator"/>
</dbReference>
<keyword evidence="4 7" id="KW-0238">DNA-binding</keyword>
<dbReference type="SMART" id="SM00028">
    <property type="entry name" value="TPR"/>
    <property type="match status" value="5"/>
</dbReference>
<dbReference type="Pfam" id="PF00486">
    <property type="entry name" value="Trans_reg_C"/>
    <property type="match status" value="1"/>
</dbReference>
<feature type="compositionally biased region" description="Basic and acidic residues" evidence="8">
    <location>
        <begin position="259"/>
        <end position="285"/>
    </location>
</feature>
<dbReference type="PANTHER" id="PTHR35807:SF1">
    <property type="entry name" value="TRANSCRIPTIONAL REGULATOR REDD"/>
    <property type="match status" value="1"/>
</dbReference>
<dbReference type="PROSITE" id="PS50005">
    <property type="entry name" value="TPR"/>
    <property type="match status" value="1"/>
</dbReference>
<dbReference type="Gene3D" id="1.25.40.10">
    <property type="entry name" value="Tetratricopeptide repeat domain"/>
    <property type="match status" value="2"/>
</dbReference>
<feature type="region of interest" description="Disordered" evidence="8">
    <location>
        <begin position="259"/>
        <end position="311"/>
    </location>
</feature>
<keyword evidence="5" id="KW-0804">Transcription</keyword>
<proteinExistence type="inferred from homology"/>
<name>A0ABZ1H0P9_STRPH</name>
<dbReference type="RefSeq" id="WP_326757566.1">
    <property type="nucleotide sequence ID" value="NZ_CP109135.1"/>
</dbReference>
<dbReference type="PANTHER" id="PTHR35807">
    <property type="entry name" value="TRANSCRIPTIONAL REGULATOR REDD-RELATED"/>
    <property type="match status" value="1"/>
</dbReference>
<evidence type="ECO:0000256" key="5">
    <source>
        <dbReference type="ARBA" id="ARBA00023163"/>
    </source>
</evidence>
<dbReference type="Gene3D" id="1.10.10.10">
    <property type="entry name" value="Winged helix-like DNA-binding domain superfamily/Winged helix DNA-binding domain"/>
    <property type="match status" value="1"/>
</dbReference>
<dbReference type="Pfam" id="PF13424">
    <property type="entry name" value="TPR_12"/>
    <property type="match status" value="1"/>
</dbReference>
<evidence type="ECO:0000256" key="1">
    <source>
        <dbReference type="ARBA" id="ARBA00005820"/>
    </source>
</evidence>
<feature type="repeat" description="TPR" evidence="6">
    <location>
        <begin position="896"/>
        <end position="929"/>
    </location>
</feature>
<dbReference type="InterPro" id="IPR002182">
    <property type="entry name" value="NB-ARC"/>
</dbReference>
<evidence type="ECO:0000256" key="8">
    <source>
        <dbReference type="SAM" id="MobiDB-lite"/>
    </source>
</evidence>
<dbReference type="InterPro" id="IPR016032">
    <property type="entry name" value="Sig_transdc_resp-reg_C-effctor"/>
</dbReference>
<dbReference type="Gene3D" id="3.40.50.300">
    <property type="entry name" value="P-loop containing nucleotide triphosphate hydrolases"/>
    <property type="match status" value="1"/>
</dbReference>
<evidence type="ECO:0000256" key="2">
    <source>
        <dbReference type="ARBA" id="ARBA00023012"/>
    </source>
</evidence>
<dbReference type="PRINTS" id="PR00364">
    <property type="entry name" value="DISEASERSIST"/>
</dbReference>
<evidence type="ECO:0000259" key="9">
    <source>
        <dbReference type="PROSITE" id="PS51755"/>
    </source>
</evidence>
<dbReference type="SUPFAM" id="SSF48452">
    <property type="entry name" value="TPR-like"/>
    <property type="match status" value="2"/>
</dbReference>
<dbReference type="InterPro" id="IPR011990">
    <property type="entry name" value="TPR-like_helical_dom_sf"/>
</dbReference>
<dbReference type="SUPFAM" id="SSF52540">
    <property type="entry name" value="P-loop containing nucleoside triphosphate hydrolases"/>
    <property type="match status" value="1"/>
</dbReference>
<evidence type="ECO:0000313" key="11">
    <source>
        <dbReference type="Proteomes" id="UP001340816"/>
    </source>
</evidence>
<feature type="DNA-binding region" description="OmpR/PhoB-type" evidence="7">
    <location>
        <begin position="1"/>
        <end position="99"/>
    </location>
</feature>
<evidence type="ECO:0000256" key="4">
    <source>
        <dbReference type="ARBA" id="ARBA00023125"/>
    </source>
</evidence>
<dbReference type="EMBL" id="CP109135">
    <property type="protein sequence ID" value="WSD12037.1"/>
    <property type="molecule type" value="Genomic_DNA"/>
</dbReference>
<accession>A0ABZ1H0P9</accession>
<gene>
    <name evidence="10" type="ORF">OHB35_01770</name>
</gene>
<dbReference type="Proteomes" id="UP001340816">
    <property type="component" value="Chromosome"/>
</dbReference>
<keyword evidence="2" id="KW-0902">Two-component regulatory system</keyword>
<evidence type="ECO:0000256" key="3">
    <source>
        <dbReference type="ARBA" id="ARBA00023015"/>
    </source>
</evidence>
<sequence length="996" mass="107387">MHTRFTVLGPLRAWRGEVELELGPPKQRALLAFLLAQPNHPVGTHEIVDALWRQNPPDSAVNVVHRHIGALRRLFEPDMPSRGMSRWLVRASGGYRLDADPESLDLLRFRHLRERASGTGEPAEATELLVEALTLWRGPTASGIPPEVRAHPAFGAVDGEHLAAVKHAAERALETGREPRARVLVTLRQAAALHMLDEALQARLILMLAATGHQAEALEVYRTVRARLADDLGVQPGPELQAAQRRVLAQTYVWDDSARAEGTRSADPARADARTESAGTDRESETAGTGWVSESSGGGRESATAEPFDPDHRMSLVVPPAQLPAKLPSFTGRLDELARFRGLLPGNSASTVVISAIGGMAGVGKTALAVHWAHQVADRFPDGQLYVDLRGFHPSGTVMSPAEAIRSFLDALGVPAQRVPAGLDAQAALYRSLLARRRVLIVLDNARDTEHVRALLPGAPGCLVVVTSRHQLYGLVAAEGAYSLTLDVLGEDDALRFLSDRLGPDRIARDPGAARAIAAACGGLPLALAVVSARAAINPAFPLSGIAEELAESEGSLHAFSGEAPAADARSAFSWSYRLLSPEAARVFRLLALHPGADCSVAAAASLAGLRRAEIRPPLAELSRAHLVSETEPGRFTCHELLRAYGSELGRSLDAPPERRAARRRMFDHYLHSAHAADAVLAPSRERLTLGPPVAGTVVSEFADQARAAEWLETNRSVLLAAVEQSARRGCGEQSWQLAAGIELYLDRSGRRQEQFVAQTTAARAAQGLGDVRGQAHAHRALGFANGRLERWVDAAGHLARALDLFAYVGDRAGQGRVHRYAAFLANARGRHEEALEHYAQAGLLYREAGRRSGQASVANEVGWTHILTGRYTEALEECGRALAVHQEIGDRNGEAAAWDSLGYAHHHLHEHDRALTCYEHALELYRAIRDRYLEADTLVHIGDSRYAAGEFERAADARRQALDILDGLGHPDAEAVRGKLKDAVAAGAGEQPAHL</sequence>
<comment type="similarity">
    <text evidence="1">Belongs to the AfsR/DnrI/RedD regulatory family.</text>
</comment>
<dbReference type="Pfam" id="PF03704">
    <property type="entry name" value="BTAD"/>
    <property type="match status" value="1"/>
</dbReference>
<dbReference type="SMART" id="SM01043">
    <property type="entry name" value="BTAD"/>
    <property type="match status" value="1"/>
</dbReference>
<keyword evidence="3" id="KW-0805">Transcription regulation</keyword>
<evidence type="ECO:0000256" key="6">
    <source>
        <dbReference type="PROSITE-ProRule" id="PRU00339"/>
    </source>
</evidence>
<feature type="domain" description="OmpR/PhoB-type" evidence="9">
    <location>
        <begin position="1"/>
        <end position="99"/>
    </location>
</feature>
<dbReference type="Pfam" id="PF00931">
    <property type="entry name" value="NB-ARC"/>
    <property type="match status" value="1"/>
</dbReference>
<reference evidence="10 11" key="1">
    <citation type="submission" date="2022-10" db="EMBL/GenBank/DDBJ databases">
        <title>The complete genomes of actinobacterial strains from the NBC collection.</title>
        <authorList>
            <person name="Joergensen T.S."/>
            <person name="Alvarez Arevalo M."/>
            <person name="Sterndorff E.B."/>
            <person name="Faurdal D."/>
            <person name="Vuksanovic O."/>
            <person name="Mourched A.-S."/>
            <person name="Charusanti P."/>
            <person name="Shaw S."/>
            <person name="Blin K."/>
            <person name="Weber T."/>
        </authorList>
    </citation>
    <scope>NUCLEOTIDE SEQUENCE [LARGE SCALE GENOMIC DNA]</scope>
    <source>
        <strain evidence="10 11">NBC 01752</strain>
    </source>
</reference>
<organism evidence="10 11">
    <name type="scientific">Streptomyces phaeochromogenes</name>
    <dbReference type="NCBI Taxonomy" id="1923"/>
    <lineage>
        <taxon>Bacteria</taxon>
        <taxon>Bacillati</taxon>
        <taxon>Actinomycetota</taxon>
        <taxon>Actinomycetes</taxon>
        <taxon>Kitasatosporales</taxon>
        <taxon>Streptomycetaceae</taxon>
        <taxon>Streptomyces</taxon>
        <taxon>Streptomyces phaeochromogenes group</taxon>
    </lineage>
</organism>